<protein>
    <submittedName>
        <fullName evidence="6">Sugar ABC transporter substrate-binding protein</fullName>
    </submittedName>
</protein>
<keyword evidence="7" id="KW-1185">Reference proteome</keyword>
<dbReference type="PANTHER" id="PTHR46847:SF1">
    <property type="entry name" value="D-ALLOSE-BINDING PERIPLASMIC PROTEIN-RELATED"/>
    <property type="match status" value="1"/>
</dbReference>
<sequence>MTLIRSTLGALLAGSLLATASFAADNAQKGKKVIFLGADDICEYCAVYNDQIRKMAAEKGIDLEVVTNKFDAAQQATQVDQAIAKKPDAILMWTIDGTALFPAMRKIQRADIPLLLTDVQPDQAREDLWAQYTGGNYEEQGSKSAQLLVQALEAKGKPLEGGVIMITGIVGQAQTISMTKGFTETLAKIAPKLEILGAQPGNWDTGTSTQAAAGLFTKYGDKIVGVYAAEDIMMQGVLIAAERAGLDPKTMAMIGGGCEPVGIKNIKAGLQYGTVLQSPLDEAQYAVQSIVDLFNGADMPKSVYVPHPMVTAENVDAVCKPWPSK</sequence>
<reference evidence="6 7" key="2">
    <citation type="submission" date="2024-06" db="EMBL/GenBank/DDBJ databases">
        <title>Thioclava kandeliae sp. nov. from a rhizosphere soil sample of Kandelia candel in a mangrove.</title>
        <authorList>
            <person name="Mu T."/>
        </authorList>
    </citation>
    <scope>NUCLEOTIDE SEQUENCE [LARGE SCALE GENOMIC DNA]</scope>
    <source>
        <strain evidence="6 7">CPCC 100088</strain>
    </source>
</reference>
<dbReference type="Proteomes" id="UP001438953">
    <property type="component" value="Unassembled WGS sequence"/>
</dbReference>
<evidence type="ECO:0000256" key="1">
    <source>
        <dbReference type="ARBA" id="ARBA00004196"/>
    </source>
</evidence>
<dbReference type="SUPFAM" id="SSF53822">
    <property type="entry name" value="Periplasmic binding protein-like I"/>
    <property type="match status" value="1"/>
</dbReference>
<gene>
    <name evidence="6" type="ORF">VSX56_04950</name>
</gene>
<organism evidence="6 7">
    <name type="scientific">Thioclava kandeliae</name>
    <dbReference type="NCBI Taxonomy" id="3070818"/>
    <lineage>
        <taxon>Bacteria</taxon>
        <taxon>Pseudomonadati</taxon>
        <taxon>Pseudomonadota</taxon>
        <taxon>Alphaproteobacteria</taxon>
        <taxon>Rhodobacterales</taxon>
        <taxon>Paracoccaceae</taxon>
        <taxon>Thioclava</taxon>
    </lineage>
</organism>
<dbReference type="PANTHER" id="PTHR46847">
    <property type="entry name" value="D-ALLOSE-BINDING PERIPLASMIC PROTEIN-RELATED"/>
    <property type="match status" value="1"/>
</dbReference>
<dbReference type="RefSeq" id="WP_350935291.1">
    <property type="nucleotide sequence ID" value="NZ_JAYWLC010000003.1"/>
</dbReference>
<feature type="signal peptide" evidence="4">
    <location>
        <begin position="1"/>
        <end position="23"/>
    </location>
</feature>
<keyword evidence="3 4" id="KW-0732">Signal</keyword>
<dbReference type="Pfam" id="PF13407">
    <property type="entry name" value="Peripla_BP_4"/>
    <property type="match status" value="1"/>
</dbReference>
<dbReference type="InterPro" id="IPR025997">
    <property type="entry name" value="SBP_2_dom"/>
</dbReference>
<accession>A0ABV1SDX2</accession>
<reference evidence="6 7" key="1">
    <citation type="submission" date="2024-01" db="EMBL/GenBank/DDBJ databases">
        <authorList>
            <person name="Deng Y."/>
            <person name="Su J."/>
        </authorList>
    </citation>
    <scope>NUCLEOTIDE SEQUENCE [LARGE SCALE GENOMIC DNA]</scope>
    <source>
        <strain evidence="6 7">CPCC 100088</strain>
    </source>
</reference>
<comment type="subcellular location">
    <subcellularLocation>
        <location evidence="1">Cell envelope</location>
    </subcellularLocation>
</comment>
<dbReference type="InterPro" id="IPR028082">
    <property type="entry name" value="Peripla_BP_I"/>
</dbReference>
<evidence type="ECO:0000259" key="5">
    <source>
        <dbReference type="Pfam" id="PF13407"/>
    </source>
</evidence>
<dbReference type="EMBL" id="JAYWLC010000003">
    <property type="protein sequence ID" value="MER5171118.1"/>
    <property type="molecule type" value="Genomic_DNA"/>
</dbReference>
<evidence type="ECO:0000256" key="4">
    <source>
        <dbReference type="SAM" id="SignalP"/>
    </source>
</evidence>
<proteinExistence type="inferred from homology"/>
<feature type="domain" description="Periplasmic binding protein" evidence="5">
    <location>
        <begin position="44"/>
        <end position="297"/>
    </location>
</feature>
<comment type="caution">
    <text evidence="6">The sequence shown here is derived from an EMBL/GenBank/DDBJ whole genome shotgun (WGS) entry which is preliminary data.</text>
</comment>
<evidence type="ECO:0000313" key="6">
    <source>
        <dbReference type="EMBL" id="MER5171118.1"/>
    </source>
</evidence>
<feature type="chain" id="PRO_5047182804" evidence="4">
    <location>
        <begin position="24"/>
        <end position="325"/>
    </location>
</feature>
<dbReference type="Gene3D" id="3.40.50.2300">
    <property type="match status" value="2"/>
</dbReference>
<name>A0ABV1SDX2_9RHOB</name>
<evidence type="ECO:0000256" key="2">
    <source>
        <dbReference type="ARBA" id="ARBA00007639"/>
    </source>
</evidence>
<dbReference type="CDD" id="cd01536">
    <property type="entry name" value="PBP1_ABC_sugar_binding-like"/>
    <property type="match status" value="1"/>
</dbReference>
<evidence type="ECO:0000256" key="3">
    <source>
        <dbReference type="ARBA" id="ARBA00022729"/>
    </source>
</evidence>
<comment type="similarity">
    <text evidence="2">Belongs to the bacterial solute-binding protein 2 family.</text>
</comment>
<evidence type="ECO:0000313" key="7">
    <source>
        <dbReference type="Proteomes" id="UP001438953"/>
    </source>
</evidence>